<dbReference type="InterPro" id="IPR004629">
    <property type="entry name" value="WecG_TagA_CpsF"/>
</dbReference>
<protein>
    <submittedName>
        <fullName evidence="3">WecB/TagA/CpsF family glycosyltransferase</fullName>
    </submittedName>
</protein>
<dbReference type="EMBL" id="JBHSLI010000010">
    <property type="protein sequence ID" value="MFC5295356.1"/>
    <property type="molecule type" value="Genomic_DNA"/>
</dbReference>
<evidence type="ECO:0000313" key="4">
    <source>
        <dbReference type="Proteomes" id="UP001595976"/>
    </source>
</evidence>
<evidence type="ECO:0000256" key="1">
    <source>
        <dbReference type="ARBA" id="ARBA00022676"/>
    </source>
</evidence>
<dbReference type="Pfam" id="PF03808">
    <property type="entry name" value="Glyco_tran_WecG"/>
    <property type="match status" value="1"/>
</dbReference>
<reference evidence="4" key="1">
    <citation type="journal article" date="2019" name="Int. J. Syst. Evol. Microbiol.">
        <title>The Global Catalogue of Microorganisms (GCM) 10K type strain sequencing project: providing services to taxonomists for standard genome sequencing and annotation.</title>
        <authorList>
            <consortium name="The Broad Institute Genomics Platform"/>
            <consortium name="The Broad Institute Genome Sequencing Center for Infectious Disease"/>
            <person name="Wu L."/>
            <person name="Ma J."/>
        </authorList>
    </citation>
    <scope>NUCLEOTIDE SEQUENCE [LARGE SCALE GENOMIC DNA]</scope>
    <source>
        <strain evidence="4">CGMCC 1.15643</strain>
    </source>
</reference>
<dbReference type="PANTHER" id="PTHR34136:SF1">
    <property type="entry name" value="UDP-N-ACETYL-D-MANNOSAMINURONIC ACID TRANSFERASE"/>
    <property type="match status" value="1"/>
</dbReference>
<dbReference type="CDD" id="cd06533">
    <property type="entry name" value="Glyco_transf_WecG_TagA"/>
    <property type="match status" value="1"/>
</dbReference>
<dbReference type="Proteomes" id="UP001595976">
    <property type="component" value="Unassembled WGS sequence"/>
</dbReference>
<dbReference type="NCBIfam" id="TIGR00696">
    <property type="entry name" value="wecG_tagA_cpsF"/>
    <property type="match status" value="1"/>
</dbReference>
<evidence type="ECO:0000313" key="3">
    <source>
        <dbReference type="EMBL" id="MFC5295356.1"/>
    </source>
</evidence>
<keyword evidence="1" id="KW-0328">Glycosyltransferase</keyword>
<comment type="caution">
    <text evidence="3">The sequence shown here is derived from an EMBL/GenBank/DDBJ whole genome shotgun (WGS) entry which is preliminary data.</text>
</comment>
<organism evidence="3 4">
    <name type="scientific">Bosea minatitlanensis</name>
    <dbReference type="NCBI Taxonomy" id="128782"/>
    <lineage>
        <taxon>Bacteria</taxon>
        <taxon>Pseudomonadati</taxon>
        <taxon>Pseudomonadota</taxon>
        <taxon>Alphaproteobacteria</taxon>
        <taxon>Hyphomicrobiales</taxon>
        <taxon>Boseaceae</taxon>
        <taxon>Bosea</taxon>
    </lineage>
</organism>
<evidence type="ECO:0000256" key="2">
    <source>
        <dbReference type="ARBA" id="ARBA00022679"/>
    </source>
</evidence>
<dbReference type="RefSeq" id="WP_260349511.1">
    <property type="nucleotide sequence ID" value="NZ_JAOAOS010000018.1"/>
</dbReference>
<gene>
    <name evidence="3" type="ORF">ACFPK2_20405</name>
</gene>
<keyword evidence="4" id="KW-1185">Reference proteome</keyword>
<proteinExistence type="predicted"/>
<sequence>MPPDAVASRASGSLVAEGLVPEAPPRIQILNGRFDSLTAEETVEAVVRAIRAGERGILSTVNVAVLMTMRSDPRLQRFVERSRWTVADGQPLVWASRLWRQPLPERVTGIDLIDLLCARAAREGIGVYCLGAEGATVRTVARVLQERHRGLALRGCADGYFGPEQAEARAKAVAESGAELLFVAMGVPRQESFIEEQWDRLGARVVIGVGGSFDVIAGLRKRAPAFLQRAGLEWAYRLAQEPRRLFRRYLVTNSRFLGLMSWSVLAQLSPAQIFQARRAAPRP</sequence>
<accession>A0ABW0FA13</accession>
<keyword evidence="2" id="KW-0808">Transferase</keyword>
<dbReference type="PANTHER" id="PTHR34136">
    <property type="match status" value="1"/>
</dbReference>
<name>A0ABW0FA13_9HYPH</name>